<dbReference type="Proteomes" id="UP001295684">
    <property type="component" value="Unassembled WGS sequence"/>
</dbReference>
<evidence type="ECO:0000313" key="6">
    <source>
        <dbReference type="Proteomes" id="UP001295684"/>
    </source>
</evidence>
<dbReference type="CDD" id="cd07100">
    <property type="entry name" value="ALDH_SSADH1_GabD1"/>
    <property type="match status" value="1"/>
</dbReference>
<dbReference type="InterPro" id="IPR044148">
    <property type="entry name" value="ALDH_GabD1-like"/>
</dbReference>
<dbReference type="PROSITE" id="PS00070">
    <property type="entry name" value="ALDEHYDE_DEHYDR_CYS"/>
    <property type="match status" value="1"/>
</dbReference>
<evidence type="ECO:0000256" key="1">
    <source>
        <dbReference type="ARBA" id="ARBA00009986"/>
    </source>
</evidence>
<dbReference type="PANTHER" id="PTHR43217:SF1">
    <property type="entry name" value="SUCCINATE SEMIALDEHYDE DEHYDROGENASE [NAD(P)+] SAD"/>
    <property type="match status" value="1"/>
</dbReference>
<accession>A0AAD1UM98</accession>
<reference evidence="5" key="1">
    <citation type="submission" date="2023-07" db="EMBL/GenBank/DDBJ databases">
        <authorList>
            <consortium name="AG Swart"/>
            <person name="Singh M."/>
            <person name="Singh A."/>
            <person name="Seah K."/>
            <person name="Emmerich C."/>
        </authorList>
    </citation>
    <scope>NUCLEOTIDE SEQUENCE</scope>
    <source>
        <strain evidence="5">DP1</strain>
    </source>
</reference>
<dbReference type="InterPro" id="IPR016162">
    <property type="entry name" value="Ald_DH_N"/>
</dbReference>
<dbReference type="InterPro" id="IPR016161">
    <property type="entry name" value="Ald_DH/histidinol_DH"/>
</dbReference>
<dbReference type="Gene3D" id="3.40.309.10">
    <property type="entry name" value="Aldehyde Dehydrogenase, Chain A, domain 2"/>
    <property type="match status" value="1"/>
</dbReference>
<keyword evidence="2" id="KW-0521">NADP</keyword>
<dbReference type="EMBL" id="CAMPGE010008826">
    <property type="protein sequence ID" value="CAI2367710.1"/>
    <property type="molecule type" value="Genomic_DNA"/>
</dbReference>
<dbReference type="InterPro" id="IPR016160">
    <property type="entry name" value="Ald_DH_CS_CYS"/>
</dbReference>
<evidence type="ECO:0000313" key="5">
    <source>
        <dbReference type="EMBL" id="CAI2367710.1"/>
    </source>
</evidence>
<dbReference type="SUPFAM" id="SSF53720">
    <property type="entry name" value="ALDH-like"/>
    <property type="match status" value="1"/>
</dbReference>
<name>A0AAD1UM98_EUPCR</name>
<dbReference type="GO" id="GO:0004777">
    <property type="term" value="F:succinate-semialdehyde dehydrogenase (NAD+) activity"/>
    <property type="evidence" value="ECO:0007669"/>
    <property type="project" value="TreeGrafter"/>
</dbReference>
<dbReference type="Gene3D" id="3.40.605.10">
    <property type="entry name" value="Aldehyde Dehydrogenase, Chain A, domain 1"/>
    <property type="match status" value="1"/>
</dbReference>
<sequence>MLFKSINPKNGVVLREAIPFFTKERISQTINSSYDAFLDYKQLSLPERLARLAALRRNLEANVETYAKVMTDEMGKTIGQARAEVLKCAAHCRYYEEHSEGVLEDTYIETDLSNSYVKHQATGPILLISPWNFPFWMPFRTAIPNLALGNTVLFKPAPNTSLSAELIENAMRDSGFEDVFQNLYFDHEDTDPILASPKVQGVAFTGSTGAGKAIASIAGKYVKKAVLELGGSDPFIILDDADLDKAAQDACTSRLINNGQACINAKRFIVHEAVYDEFKDKFVKNIAAQKVGDPLDESTNVGPLARDDLHENLRNQVLRAVKNGASVAQGDLARLEAPAKAEDGYYFHPMVIENISVENPIYREELFGPVASLYKVSSLEEAVALANDSNYGLGGAVFSKNLDRAKRVASEVDTGMMGINSFCVSDPHLPNGGVKESGIGRECSHEGLLEFANIKSVSIPK</sequence>
<dbReference type="InterPro" id="IPR015590">
    <property type="entry name" value="Aldehyde_DH_dom"/>
</dbReference>
<gene>
    <name evidence="5" type="ORF">ECRASSUSDP1_LOCUS8998</name>
</gene>
<keyword evidence="3" id="KW-0560">Oxidoreductase</keyword>
<dbReference type="PANTHER" id="PTHR43217">
    <property type="entry name" value="SUCCINATE SEMIALDEHYDE DEHYDROGENASE [NAD(P)+] SAD"/>
    <property type="match status" value="1"/>
</dbReference>
<dbReference type="AlphaFoldDB" id="A0AAD1UM98"/>
<keyword evidence="6" id="KW-1185">Reference proteome</keyword>
<feature type="domain" description="Aldehyde dehydrogenase" evidence="4">
    <location>
        <begin position="3"/>
        <end position="457"/>
    </location>
</feature>
<dbReference type="FunFam" id="3.40.309.10:FF:000009">
    <property type="entry name" value="Aldehyde dehydrogenase A"/>
    <property type="match status" value="1"/>
</dbReference>
<protein>
    <recommendedName>
        <fullName evidence="4">Aldehyde dehydrogenase domain-containing protein</fullName>
    </recommendedName>
</protein>
<proteinExistence type="inferred from homology"/>
<evidence type="ECO:0000259" key="4">
    <source>
        <dbReference type="Pfam" id="PF00171"/>
    </source>
</evidence>
<dbReference type="InterPro" id="IPR016163">
    <property type="entry name" value="Ald_DH_C"/>
</dbReference>
<dbReference type="GO" id="GO:0004030">
    <property type="term" value="F:aldehyde dehydrogenase [NAD(P)+] activity"/>
    <property type="evidence" value="ECO:0007669"/>
    <property type="project" value="InterPro"/>
</dbReference>
<comment type="similarity">
    <text evidence="1">Belongs to the aldehyde dehydrogenase family.</text>
</comment>
<comment type="caution">
    <text evidence="5">The sequence shown here is derived from an EMBL/GenBank/DDBJ whole genome shotgun (WGS) entry which is preliminary data.</text>
</comment>
<organism evidence="5 6">
    <name type="scientific">Euplotes crassus</name>
    <dbReference type="NCBI Taxonomy" id="5936"/>
    <lineage>
        <taxon>Eukaryota</taxon>
        <taxon>Sar</taxon>
        <taxon>Alveolata</taxon>
        <taxon>Ciliophora</taxon>
        <taxon>Intramacronucleata</taxon>
        <taxon>Spirotrichea</taxon>
        <taxon>Hypotrichia</taxon>
        <taxon>Euplotida</taxon>
        <taxon>Euplotidae</taxon>
        <taxon>Moneuplotes</taxon>
    </lineage>
</organism>
<evidence type="ECO:0000256" key="2">
    <source>
        <dbReference type="ARBA" id="ARBA00022857"/>
    </source>
</evidence>
<evidence type="ECO:0000256" key="3">
    <source>
        <dbReference type="ARBA" id="ARBA00023002"/>
    </source>
</evidence>
<dbReference type="InterPro" id="IPR047110">
    <property type="entry name" value="GABD/Sad-like"/>
</dbReference>
<dbReference type="Pfam" id="PF00171">
    <property type="entry name" value="Aldedh"/>
    <property type="match status" value="1"/>
</dbReference>